<dbReference type="PANTHER" id="PTHR12828">
    <property type="entry name" value="PROTEASOME MATURATION PROTEIN UMP1"/>
    <property type="match status" value="1"/>
</dbReference>
<dbReference type="AlphaFoldDB" id="A0A4P9WDM5"/>
<dbReference type="PANTHER" id="PTHR12828:SF3">
    <property type="entry name" value="PROTEASOME MATURATION PROTEIN"/>
    <property type="match status" value="1"/>
</dbReference>
<keyword evidence="3" id="KW-0647">Proteasome</keyword>
<dbReference type="EMBL" id="KZ995375">
    <property type="protein sequence ID" value="RKO90801.1"/>
    <property type="molecule type" value="Genomic_DNA"/>
</dbReference>
<organism evidence="3 4">
    <name type="scientific">Blyttiomyces helicus</name>
    <dbReference type="NCBI Taxonomy" id="388810"/>
    <lineage>
        <taxon>Eukaryota</taxon>
        <taxon>Fungi</taxon>
        <taxon>Fungi incertae sedis</taxon>
        <taxon>Chytridiomycota</taxon>
        <taxon>Chytridiomycota incertae sedis</taxon>
        <taxon>Chytridiomycetes</taxon>
        <taxon>Chytridiomycetes incertae sedis</taxon>
        <taxon>Blyttiomyces</taxon>
    </lineage>
</organism>
<evidence type="ECO:0000256" key="2">
    <source>
        <dbReference type="ARBA" id="ARBA00043974"/>
    </source>
</evidence>
<accession>A0A4P9WDM5</accession>
<proteinExistence type="inferred from homology"/>
<dbReference type="OrthoDB" id="15001at2759"/>
<keyword evidence="1" id="KW-0143">Chaperone</keyword>
<name>A0A4P9WDM5_9FUNG</name>
<dbReference type="GO" id="GO:0005634">
    <property type="term" value="C:nucleus"/>
    <property type="evidence" value="ECO:0007669"/>
    <property type="project" value="TreeGrafter"/>
</dbReference>
<protein>
    <submittedName>
        <fullName evidence="3">Proteasome maturation factor UMP1</fullName>
    </submittedName>
</protein>
<sequence>TEFGVHDTLRHGLRSVRSEVVPSHPLEKVLDQWDDTQEQLRYSMHRRAFGSHLPIRLQMEKALVSQVRRIPVLPVSNVGLDILTGRDGHIEFEDFLGDAKMPTDMIDPHAAMEHSLGMGTL</sequence>
<gene>
    <name evidence="3" type="ORF">BDK51DRAFT_18953</name>
</gene>
<evidence type="ECO:0000313" key="4">
    <source>
        <dbReference type="Proteomes" id="UP000269721"/>
    </source>
</evidence>
<dbReference type="GO" id="GO:0005737">
    <property type="term" value="C:cytoplasm"/>
    <property type="evidence" value="ECO:0007669"/>
    <property type="project" value="TreeGrafter"/>
</dbReference>
<dbReference type="Proteomes" id="UP000269721">
    <property type="component" value="Unassembled WGS sequence"/>
</dbReference>
<dbReference type="GO" id="GO:0043248">
    <property type="term" value="P:proteasome assembly"/>
    <property type="evidence" value="ECO:0007669"/>
    <property type="project" value="InterPro"/>
</dbReference>
<comment type="similarity">
    <text evidence="2">Belongs to the POMP/UMP1 family.</text>
</comment>
<dbReference type="InterPro" id="IPR008012">
    <property type="entry name" value="Ump1"/>
</dbReference>
<evidence type="ECO:0000256" key="1">
    <source>
        <dbReference type="ARBA" id="ARBA00023186"/>
    </source>
</evidence>
<dbReference type="Pfam" id="PF05348">
    <property type="entry name" value="UMP1"/>
    <property type="match status" value="1"/>
</dbReference>
<dbReference type="GO" id="GO:0000502">
    <property type="term" value="C:proteasome complex"/>
    <property type="evidence" value="ECO:0007669"/>
    <property type="project" value="UniProtKB-KW"/>
</dbReference>
<reference evidence="4" key="1">
    <citation type="journal article" date="2018" name="Nat. Microbiol.">
        <title>Leveraging single-cell genomics to expand the fungal tree of life.</title>
        <authorList>
            <person name="Ahrendt S.R."/>
            <person name="Quandt C.A."/>
            <person name="Ciobanu D."/>
            <person name="Clum A."/>
            <person name="Salamov A."/>
            <person name="Andreopoulos B."/>
            <person name="Cheng J.F."/>
            <person name="Woyke T."/>
            <person name="Pelin A."/>
            <person name="Henrissat B."/>
            <person name="Reynolds N.K."/>
            <person name="Benny G.L."/>
            <person name="Smith M.E."/>
            <person name="James T.Y."/>
            <person name="Grigoriev I.V."/>
        </authorList>
    </citation>
    <scope>NUCLEOTIDE SEQUENCE [LARGE SCALE GENOMIC DNA]</scope>
</reference>
<evidence type="ECO:0000313" key="3">
    <source>
        <dbReference type="EMBL" id="RKO90801.1"/>
    </source>
</evidence>
<feature type="non-terminal residue" evidence="3">
    <location>
        <position position="1"/>
    </location>
</feature>
<keyword evidence="4" id="KW-1185">Reference proteome</keyword>